<dbReference type="GO" id="GO:0003700">
    <property type="term" value="F:DNA-binding transcription factor activity"/>
    <property type="evidence" value="ECO:0007669"/>
    <property type="project" value="UniProtKB-UniRule"/>
</dbReference>
<dbReference type="InterPro" id="IPR018362">
    <property type="entry name" value="CCAAT-binding_factor_CS"/>
</dbReference>
<evidence type="ECO:0000256" key="3">
    <source>
        <dbReference type="ARBA" id="ARBA00023125"/>
    </source>
</evidence>
<evidence type="ECO:0000256" key="8">
    <source>
        <dbReference type="SAM" id="MobiDB-lite"/>
    </source>
</evidence>
<evidence type="ECO:0000256" key="6">
    <source>
        <dbReference type="ARBA" id="ARBA00023242"/>
    </source>
</evidence>
<feature type="compositionally biased region" description="Basic and acidic residues" evidence="8">
    <location>
        <begin position="60"/>
        <end position="69"/>
    </location>
</feature>
<dbReference type="OrthoDB" id="1097733at2759"/>
<organism evidence="9 10">
    <name type="scientific">Diploscapter pachys</name>
    <dbReference type="NCBI Taxonomy" id="2018661"/>
    <lineage>
        <taxon>Eukaryota</taxon>
        <taxon>Metazoa</taxon>
        <taxon>Ecdysozoa</taxon>
        <taxon>Nematoda</taxon>
        <taxon>Chromadorea</taxon>
        <taxon>Rhabditida</taxon>
        <taxon>Rhabditina</taxon>
        <taxon>Rhabditomorpha</taxon>
        <taxon>Rhabditoidea</taxon>
        <taxon>Rhabditidae</taxon>
        <taxon>Diploscapter</taxon>
    </lineage>
</organism>
<dbReference type="PROSITE" id="PS51152">
    <property type="entry name" value="NFYA_HAP2_2"/>
    <property type="match status" value="1"/>
</dbReference>
<protein>
    <recommendedName>
        <fullName evidence="7">Nuclear transcription factor Y subunit</fullName>
    </recommendedName>
</protein>
<dbReference type="EMBL" id="LIAE01010747">
    <property type="protein sequence ID" value="PAV55810.1"/>
    <property type="molecule type" value="Genomic_DNA"/>
</dbReference>
<comment type="caution">
    <text evidence="9">The sequence shown here is derived from an EMBL/GenBank/DDBJ whole genome shotgun (WGS) entry which is preliminary data.</text>
</comment>
<dbReference type="PRINTS" id="PR00616">
    <property type="entry name" value="CCAATSUBUNTB"/>
</dbReference>
<feature type="region of interest" description="Disordered" evidence="8">
    <location>
        <begin position="26"/>
        <end position="69"/>
    </location>
</feature>
<accession>A0A2A2J1Q1</accession>
<dbReference type="SMART" id="SM00521">
    <property type="entry name" value="CBF"/>
    <property type="match status" value="1"/>
</dbReference>
<dbReference type="Pfam" id="PF02045">
    <property type="entry name" value="CBFB_NFYA"/>
    <property type="match status" value="1"/>
</dbReference>
<dbReference type="Proteomes" id="UP000218231">
    <property type="component" value="Unassembled WGS sequence"/>
</dbReference>
<evidence type="ECO:0000256" key="4">
    <source>
        <dbReference type="ARBA" id="ARBA00023159"/>
    </source>
</evidence>
<keyword evidence="4" id="KW-0010">Activator</keyword>
<keyword evidence="5 7" id="KW-0804">Transcription</keyword>
<comment type="similarity">
    <text evidence="7">Belongs to the NFYA/HAP2 subunit family.</text>
</comment>
<keyword evidence="6 7" id="KW-0539">Nucleus</keyword>
<evidence type="ECO:0000256" key="2">
    <source>
        <dbReference type="ARBA" id="ARBA00023015"/>
    </source>
</evidence>
<evidence type="ECO:0000313" key="10">
    <source>
        <dbReference type="Proteomes" id="UP000218231"/>
    </source>
</evidence>
<feature type="region of interest" description="Disordered" evidence="8">
    <location>
        <begin position="324"/>
        <end position="391"/>
    </location>
</feature>
<evidence type="ECO:0000256" key="7">
    <source>
        <dbReference type="RuleBase" id="RU367155"/>
    </source>
</evidence>
<evidence type="ECO:0000313" key="9">
    <source>
        <dbReference type="EMBL" id="PAV55810.1"/>
    </source>
</evidence>
<dbReference type="AlphaFoldDB" id="A0A2A2J1Q1"/>
<feature type="compositionally biased region" description="Basic and acidic residues" evidence="8">
    <location>
        <begin position="326"/>
        <end position="335"/>
    </location>
</feature>
<dbReference type="STRING" id="2018661.A0A2A2J1Q1"/>
<keyword evidence="2 7" id="KW-0805">Transcription regulation</keyword>
<feature type="compositionally biased region" description="Polar residues" evidence="8">
    <location>
        <begin position="26"/>
        <end position="42"/>
    </location>
</feature>
<comment type="function">
    <text evidence="7">Component of the sequence-specific heterotrimeric transcription factor (NF-Y) which specifically recognizes a 5'-CCAAT-3' box motif found in the promoters of its target genes.</text>
</comment>
<dbReference type="PROSITE" id="PS00686">
    <property type="entry name" value="NFYA_HAP2_1"/>
    <property type="match status" value="1"/>
</dbReference>
<sequence>MEKTERPKFFFRPAKPDELGAINLQAQGNKRTINGNVSTNGKSVASSQRTSSTSENRLPPFHDDNSHEDFRSMLRRVKTDKITTIRPPAYQRQEQVQDAKLQNPGHRNGHMQQQNHAQQRAEEHQQMVYANGNQCDMQPQNSQQMHMQHQQEITMMQPQTSQETECQSIFVPENLPMQTIKVIQQLDEFGKELKEHLFQIPLGAEITDFRTGDDGSLIPVIQLTPNLRTVSSSNGSAIMQIVENEPQQNHQAQPDYSQQVVGTSQMHQNQQSTSYASMSNADIPLNEQTSSLEQVDNGINGIRSGQEPIYVNAKQYHRIMKRREARAKLEREGRIPKKRSKYLHESRHQHAMNRVRGDGGKFFKGSKRDQKASTSAQNHEEEEEDGEESDRRDCDNYIVREIRYIFFNSVIFHSLMYFTLI</sequence>
<gene>
    <name evidence="9" type="ORF">WR25_07153</name>
</gene>
<name>A0A2A2J1Q1_9BILA</name>
<dbReference type="GO" id="GO:0003677">
    <property type="term" value="F:DNA binding"/>
    <property type="evidence" value="ECO:0007669"/>
    <property type="project" value="UniProtKB-KW"/>
</dbReference>
<keyword evidence="10" id="KW-1185">Reference proteome</keyword>
<dbReference type="PANTHER" id="PTHR12632">
    <property type="entry name" value="TRANSCRIPTION FACTOR NF-Y ALPHA-RELATED"/>
    <property type="match status" value="1"/>
</dbReference>
<comment type="subcellular location">
    <subcellularLocation>
        <location evidence="1 7">Nucleus</location>
    </subcellularLocation>
</comment>
<feature type="compositionally biased region" description="Basic and acidic residues" evidence="8">
    <location>
        <begin position="355"/>
        <end position="371"/>
    </location>
</feature>
<dbReference type="InterPro" id="IPR001289">
    <property type="entry name" value="NFYA"/>
</dbReference>
<evidence type="ECO:0000256" key="1">
    <source>
        <dbReference type="ARBA" id="ARBA00004123"/>
    </source>
</evidence>
<reference evidence="9 10" key="1">
    <citation type="journal article" date="2017" name="Curr. Biol.">
        <title>Genome architecture and evolution of a unichromosomal asexual nematode.</title>
        <authorList>
            <person name="Fradin H."/>
            <person name="Zegar C."/>
            <person name="Gutwein M."/>
            <person name="Lucas J."/>
            <person name="Kovtun M."/>
            <person name="Corcoran D."/>
            <person name="Baugh L.R."/>
            <person name="Kiontke K."/>
            <person name="Gunsalus K."/>
            <person name="Fitch D.H."/>
            <person name="Piano F."/>
        </authorList>
    </citation>
    <scope>NUCLEOTIDE SEQUENCE [LARGE SCALE GENOMIC DNA]</scope>
    <source>
        <strain evidence="9">PF1309</strain>
    </source>
</reference>
<comment type="subunit">
    <text evidence="7">Heterotrimer.</text>
</comment>
<feature type="compositionally biased region" description="Low complexity" evidence="8">
    <location>
        <begin position="43"/>
        <end position="54"/>
    </location>
</feature>
<dbReference type="GO" id="GO:0016602">
    <property type="term" value="C:CCAAT-binding factor complex"/>
    <property type="evidence" value="ECO:0007669"/>
    <property type="project" value="InterPro"/>
</dbReference>
<evidence type="ECO:0000256" key="5">
    <source>
        <dbReference type="ARBA" id="ARBA00023163"/>
    </source>
</evidence>
<proteinExistence type="inferred from homology"/>
<dbReference type="Gene3D" id="6.10.250.2430">
    <property type="match status" value="1"/>
</dbReference>
<keyword evidence="3 7" id="KW-0238">DNA-binding</keyword>